<dbReference type="GO" id="GO:0006508">
    <property type="term" value="P:proteolysis"/>
    <property type="evidence" value="ECO:0007669"/>
    <property type="project" value="UniProtKB-KW"/>
</dbReference>
<comment type="caution">
    <text evidence="4">The sequence shown here is derived from an EMBL/GenBank/DDBJ whole genome shotgun (WGS) entry which is preliminary data.</text>
</comment>
<dbReference type="SMART" id="SM00028">
    <property type="entry name" value="TPR"/>
    <property type="match status" value="5"/>
</dbReference>
<dbReference type="RefSeq" id="WP_079438153.1">
    <property type="nucleotide sequence ID" value="NZ_MZGT01000006.1"/>
</dbReference>
<dbReference type="GO" id="GO:0055087">
    <property type="term" value="C:Ski complex"/>
    <property type="evidence" value="ECO:0007669"/>
    <property type="project" value="InterPro"/>
</dbReference>
<dbReference type="OrthoDB" id="1949098at2"/>
<dbReference type="Proteomes" id="UP000191056">
    <property type="component" value="Unassembled WGS sequence"/>
</dbReference>
<keyword evidence="4" id="KW-0645">Protease</keyword>
<dbReference type="InterPro" id="IPR039226">
    <property type="entry name" value="Ski3/TTC37"/>
</dbReference>
<proteinExistence type="predicted"/>
<keyword evidence="5" id="KW-1185">Reference proteome</keyword>
<keyword evidence="3" id="KW-0472">Membrane</keyword>
<keyword evidence="3" id="KW-0812">Transmembrane</keyword>
<dbReference type="Pfam" id="PF13431">
    <property type="entry name" value="TPR_17"/>
    <property type="match status" value="1"/>
</dbReference>
<protein>
    <submittedName>
        <fullName evidence="4">Beta-barrel assembly-enhancing protease</fullName>
    </submittedName>
</protein>
<sequence length="599" mass="69348">MEKRVKEYISTLKENKYFAQVVTLTKEKLNMFRKSKYFIASLTVSICLVVAIVMYVTIKSTTEANKYKTSIATNVAEEDFYNKKYDEAIAEYNKLQEKDEWPIWDVKIADIYSVKGEFIKSNEILRKAYEARNKFIDSNKEKKDKLKDKDIELANYIVFTTVMNGEYKKAVEYGEVFLHDYPDNKNLLQTMFTAYLVNGDKNKAKDIVASYPRTDEGAVDLAILARMNMLIDNYDEGFTLLKDAWYKDKDEIKVFDVIAQIADYNENDILDKISKLEKKDPDELAYKMWTAKIYSMSKESAKKADELIGKIESEDVGNENLMLIKANMYQNLGETEEAKTVLDELIKKYPNSFIGYHASAWQAYNNENYDEAFKDSEKSIVANRDYPDNYGFLITEIMEKQDKIDGIEPYFRTALHKEPLNYNIIIKTAEYYGNATKDTAKAMRYYELASKINPNDAEVYYNMALIQINNQRQDDAIPLLKKSISINDKLPKYHRALGTVYLNKESNEQSLKEIRSAYAIDKNDILTLNNAGCYYIAVDGDLTRGMVNLKAAYDGINEKTSEEDKETITENYNRIRNLSDAYNKRNGATLKVPDLKLFY</sequence>
<evidence type="ECO:0000313" key="4">
    <source>
        <dbReference type="EMBL" id="OPJ65568.1"/>
    </source>
</evidence>
<evidence type="ECO:0000256" key="1">
    <source>
        <dbReference type="ARBA" id="ARBA00022737"/>
    </source>
</evidence>
<dbReference type="Pfam" id="PF13174">
    <property type="entry name" value="TPR_6"/>
    <property type="match status" value="1"/>
</dbReference>
<dbReference type="STRING" id="225345.CLCHR_05520"/>
<dbReference type="Gene3D" id="1.25.40.10">
    <property type="entry name" value="Tetratricopeptide repeat domain"/>
    <property type="match status" value="2"/>
</dbReference>
<reference evidence="4 5" key="1">
    <citation type="submission" date="2017-03" db="EMBL/GenBank/DDBJ databases">
        <title>Genome sequence of Clostridium chromiireducens DSM 23318.</title>
        <authorList>
            <person name="Poehlein A."/>
            <person name="Daniel R."/>
        </authorList>
    </citation>
    <scope>NUCLEOTIDE SEQUENCE [LARGE SCALE GENOMIC DNA]</scope>
    <source>
        <strain evidence="4 5">DSM 23318</strain>
    </source>
</reference>
<gene>
    <name evidence="4" type="primary">bepA</name>
    <name evidence="4" type="ORF">CLCHR_05520</name>
</gene>
<dbReference type="InterPro" id="IPR011990">
    <property type="entry name" value="TPR-like_helical_dom_sf"/>
</dbReference>
<keyword evidence="4" id="KW-0378">Hydrolase</keyword>
<dbReference type="EMBL" id="MZGT01000006">
    <property type="protein sequence ID" value="OPJ65568.1"/>
    <property type="molecule type" value="Genomic_DNA"/>
</dbReference>
<evidence type="ECO:0000256" key="3">
    <source>
        <dbReference type="SAM" id="Phobius"/>
    </source>
</evidence>
<keyword evidence="1" id="KW-0677">Repeat</keyword>
<keyword evidence="2" id="KW-0802">TPR repeat</keyword>
<accession>A0A1V4IZS7</accession>
<dbReference type="GO" id="GO:0006401">
    <property type="term" value="P:RNA catabolic process"/>
    <property type="evidence" value="ECO:0007669"/>
    <property type="project" value="InterPro"/>
</dbReference>
<dbReference type="AlphaFoldDB" id="A0A1V4IZS7"/>
<dbReference type="GO" id="GO:0008233">
    <property type="term" value="F:peptidase activity"/>
    <property type="evidence" value="ECO:0007669"/>
    <property type="project" value="UniProtKB-KW"/>
</dbReference>
<dbReference type="InterPro" id="IPR019734">
    <property type="entry name" value="TPR_rpt"/>
</dbReference>
<feature type="transmembrane region" description="Helical" evidence="3">
    <location>
        <begin position="37"/>
        <end position="58"/>
    </location>
</feature>
<dbReference type="SUPFAM" id="SSF48452">
    <property type="entry name" value="TPR-like"/>
    <property type="match status" value="1"/>
</dbReference>
<keyword evidence="3" id="KW-1133">Transmembrane helix</keyword>
<evidence type="ECO:0000256" key="2">
    <source>
        <dbReference type="ARBA" id="ARBA00022803"/>
    </source>
</evidence>
<dbReference type="SUPFAM" id="SSF81901">
    <property type="entry name" value="HCP-like"/>
    <property type="match status" value="1"/>
</dbReference>
<evidence type="ECO:0000313" key="5">
    <source>
        <dbReference type="Proteomes" id="UP000191056"/>
    </source>
</evidence>
<dbReference type="PANTHER" id="PTHR15704">
    <property type="entry name" value="SUPERKILLER 3 PROTEIN-RELATED"/>
    <property type="match status" value="1"/>
</dbReference>
<name>A0A1V4IZS7_9CLOT</name>
<organism evidence="4 5">
    <name type="scientific">Clostridium chromiireducens</name>
    <dbReference type="NCBI Taxonomy" id="225345"/>
    <lineage>
        <taxon>Bacteria</taxon>
        <taxon>Bacillati</taxon>
        <taxon>Bacillota</taxon>
        <taxon>Clostridia</taxon>
        <taxon>Eubacteriales</taxon>
        <taxon>Clostridiaceae</taxon>
        <taxon>Clostridium</taxon>
    </lineage>
</organism>
<dbReference type="PANTHER" id="PTHR15704:SF7">
    <property type="entry name" value="SUPERKILLER COMPLEX PROTEIN 3"/>
    <property type="match status" value="1"/>
</dbReference>